<sequence>MATAVGDDDAMDQRGEGGLSPQAGKAGPGKGQDAGAAVKPARAPRKKDPKLDLDLLEADGGFNDIWHKMAPAFKASFQGEGHEVADLRRLLELYQRWQTRFYPHCDFDTFVTKLEKAGRSRLVKAKMGSMRQNLLGLIFPPEAREAEAPAIAADGAGGGAAAGAAAGGRGDAGTAHQAGLCARGATTPRVLYPAGGMEWCYPTMTDNIDWEEWDHGNAPAQSCLPCSCFVAIAMKQHVNTKATPAAAAATTGRGANTAGGGGDYDEDDELVALQRETEWEAAYDAMDELEMAPPPRPREQPQQLAGTTTAAAAGGGGGAAANDVDMDELMELAEELHYKPGPLPPATAPAAVQRLPSGSQPQAGPAGNGGPEGRGDRAAAGSAMAYDNDADEELMALAMGYDVVPPPDVAQRRDSGVRDVGGGGGGGGRKSDQDGDAAAAGTEAVANPAADPAASAPAETRGNVLDDMDEELRMLAEMDTVEAKAVVALRHGAALMDVDDAPDVRQYGGTEELDAELLALAAGGDTQATTAAAPLGVDDLGAGGSAGVYGSCGREAGVSNAGEDEELRVLGRGCGVDDGAAGPGVMSKPGSAAQRHRSLGASEGAEGSAACAACTAAPGDDGGGGLVAQSEGPLDSQGLGTGLLLRDLLMTQTQSQGEGEEREGV</sequence>
<evidence type="ECO:0000256" key="6">
    <source>
        <dbReference type="RuleBase" id="RU366049"/>
    </source>
</evidence>
<dbReference type="AlphaFoldDB" id="D8TPB2"/>
<dbReference type="KEGG" id="vcn:VOLCADRAFT_103804"/>
<feature type="compositionally biased region" description="Low complexity" evidence="7">
    <location>
        <begin position="300"/>
        <end position="312"/>
    </location>
</feature>
<dbReference type="GO" id="GO:0000076">
    <property type="term" value="P:DNA replication checkpoint signaling"/>
    <property type="evidence" value="ECO:0007669"/>
    <property type="project" value="UniProtKB-UniRule"/>
</dbReference>
<dbReference type="GO" id="GO:0031298">
    <property type="term" value="C:replication fork protection complex"/>
    <property type="evidence" value="ECO:0007669"/>
    <property type="project" value="TreeGrafter"/>
</dbReference>
<comment type="similarity">
    <text evidence="2 6">Belongs to the CSM3 family.</text>
</comment>
<feature type="compositionally biased region" description="Low complexity" evidence="7">
    <location>
        <begin position="245"/>
        <end position="256"/>
    </location>
</feature>
<dbReference type="PANTHER" id="PTHR13220:SF11">
    <property type="entry name" value="TIMELESS-INTERACTING PROTEIN"/>
    <property type="match status" value="1"/>
</dbReference>
<dbReference type="Pfam" id="PF07962">
    <property type="entry name" value="Swi3"/>
    <property type="match status" value="1"/>
</dbReference>
<reference evidence="9 10" key="1">
    <citation type="journal article" date="2010" name="Science">
        <title>Genomic analysis of organismal complexity in the multicellular green alga Volvox carteri.</title>
        <authorList>
            <person name="Prochnik S.E."/>
            <person name="Umen J."/>
            <person name="Nedelcu A.M."/>
            <person name="Hallmann A."/>
            <person name="Miller S.M."/>
            <person name="Nishii I."/>
            <person name="Ferris P."/>
            <person name="Kuo A."/>
            <person name="Mitros T."/>
            <person name="Fritz-Laylin L.K."/>
            <person name="Hellsten U."/>
            <person name="Chapman J."/>
            <person name="Simakov O."/>
            <person name="Rensing S.A."/>
            <person name="Terry A."/>
            <person name="Pangilinan J."/>
            <person name="Kapitonov V."/>
            <person name="Jurka J."/>
            <person name="Salamov A."/>
            <person name="Shapiro H."/>
            <person name="Schmutz J."/>
            <person name="Grimwood J."/>
            <person name="Lindquist E."/>
            <person name="Lucas S."/>
            <person name="Grigoriev I.V."/>
            <person name="Schmitt R."/>
            <person name="Kirk D."/>
            <person name="Rokhsar D.S."/>
        </authorList>
    </citation>
    <scope>NUCLEOTIDE SEQUENCE [LARGE SCALE GENOMIC DNA]</scope>
    <source>
        <strain evidence="10">f. Nagariensis / Eve</strain>
    </source>
</reference>
<keyword evidence="4 6" id="KW-0539">Nucleus</keyword>
<dbReference type="STRING" id="3068.D8TPB2"/>
<dbReference type="GO" id="GO:0006974">
    <property type="term" value="P:DNA damage response"/>
    <property type="evidence" value="ECO:0007669"/>
    <property type="project" value="UniProtKB-KW"/>
</dbReference>
<evidence type="ECO:0000256" key="7">
    <source>
        <dbReference type="SAM" id="MobiDB-lite"/>
    </source>
</evidence>
<keyword evidence="10" id="KW-1185">Reference proteome</keyword>
<comment type="subcellular location">
    <subcellularLocation>
        <location evidence="1 6">Nucleus</location>
    </subcellularLocation>
</comment>
<evidence type="ECO:0000256" key="3">
    <source>
        <dbReference type="ARBA" id="ARBA00022763"/>
    </source>
</evidence>
<dbReference type="GO" id="GO:0003677">
    <property type="term" value="F:DNA binding"/>
    <property type="evidence" value="ECO:0007669"/>
    <property type="project" value="TreeGrafter"/>
</dbReference>
<organism evidence="10">
    <name type="scientific">Volvox carteri f. nagariensis</name>
    <dbReference type="NCBI Taxonomy" id="3068"/>
    <lineage>
        <taxon>Eukaryota</taxon>
        <taxon>Viridiplantae</taxon>
        <taxon>Chlorophyta</taxon>
        <taxon>core chlorophytes</taxon>
        <taxon>Chlorophyceae</taxon>
        <taxon>CS clade</taxon>
        <taxon>Chlamydomonadales</taxon>
        <taxon>Volvocaceae</taxon>
        <taxon>Volvox</taxon>
    </lineage>
</organism>
<evidence type="ECO:0000256" key="1">
    <source>
        <dbReference type="ARBA" id="ARBA00004123"/>
    </source>
</evidence>
<dbReference type="EMBL" id="GL378330">
    <property type="protein sequence ID" value="EFJ50730.1"/>
    <property type="molecule type" value="Genomic_DNA"/>
</dbReference>
<dbReference type="RefSeq" id="XP_002948323.1">
    <property type="nucleotide sequence ID" value="XM_002948277.1"/>
</dbReference>
<evidence type="ECO:0000313" key="9">
    <source>
        <dbReference type="EMBL" id="EFJ50730.1"/>
    </source>
</evidence>
<evidence type="ECO:0000313" key="10">
    <source>
        <dbReference type="Proteomes" id="UP000001058"/>
    </source>
</evidence>
<dbReference type="GO" id="GO:0031297">
    <property type="term" value="P:replication fork processing"/>
    <property type="evidence" value="ECO:0007669"/>
    <property type="project" value="UniProtKB-UniRule"/>
</dbReference>
<feature type="region of interest" description="Disordered" evidence="7">
    <location>
        <begin position="621"/>
        <end position="640"/>
    </location>
</feature>
<proteinExistence type="inferred from homology"/>
<dbReference type="OrthoDB" id="437078at2759"/>
<feature type="region of interest" description="Disordered" evidence="7">
    <location>
        <begin position="1"/>
        <end position="50"/>
    </location>
</feature>
<feature type="region of interest" description="Disordered" evidence="7">
    <location>
        <begin position="290"/>
        <end position="322"/>
    </location>
</feature>
<feature type="domain" description="Chromosome segregation in meiosis protein 3" evidence="8">
    <location>
        <begin position="51"/>
        <end position="133"/>
    </location>
</feature>
<feature type="region of interest" description="Disordered" evidence="7">
    <location>
        <begin position="406"/>
        <end position="463"/>
    </location>
</feature>
<keyword evidence="5 6" id="KW-0131">Cell cycle</keyword>
<dbReference type="InParanoid" id="D8TPB2"/>
<keyword evidence="3 6" id="KW-0227">DNA damage</keyword>
<dbReference type="GO" id="GO:0043111">
    <property type="term" value="P:replication fork arrest"/>
    <property type="evidence" value="ECO:0007669"/>
    <property type="project" value="TreeGrafter"/>
</dbReference>
<dbReference type="InterPro" id="IPR012923">
    <property type="entry name" value="Csm3"/>
</dbReference>
<evidence type="ECO:0000256" key="2">
    <source>
        <dbReference type="ARBA" id="ARBA00006075"/>
    </source>
</evidence>
<dbReference type="PANTHER" id="PTHR13220">
    <property type="entry name" value="TIMELESS INTERACTING-RELATED"/>
    <property type="match status" value="1"/>
</dbReference>
<evidence type="ECO:0000256" key="5">
    <source>
        <dbReference type="ARBA" id="ARBA00023306"/>
    </source>
</evidence>
<feature type="compositionally biased region" description="Gly residues" evidence="7">
    <location>
        <begin position="419"/>
        <end position="428"/>
    </location>
</feature>
<comment type="function">
    <text evidence="6">Plays an important role in the control of DNA replication and the maintenance of replication fork stability.</text>
</comment>
<feature type="region of interest" description="Disordered" evidence="7">
    <location>
        <begin position="581"/>
        <end position="601"/>
    </location>
</feature>
<dbReference type="InterPro" id="IPR040038">
    <property type="entry name" value="TIPIN/Csm3/Swi3"/>
</dbReference>
<feature type="region of interest" description="Disordered" evidence="7">
    <location>
        <begin position="245"/>
        <end position="266"/>
    </location>
</feature>
<evidence type="ECO:0000259" key="8">
    <source>
        <dbReference type="Pfam" id="PF07962"/>
    </source>
</evidence>
<dbReference type="Proteomes" id="UP000001058">
    <property type="component" value="Unassembled WGS sequence"/>
</dbReference>
<feature type="region of interest" description="Disordered" evidence="7">
    <location>
        <begin position="338"/>
        <end position="383"/>
    </location>
</feature>
<dbReference type="GeneID" id="9624167"/>
<evidence type="ECO:0000256" key="4">
    <source>
        <dbReference type="ARBA" id="ARBA00023242"/>
    </source>
</evidence>
<gene>
    <name evidence="9" type="ORF">VOLCADRAFT_103804</name>
</gene>
<protein>
    <recommendedName>
        <fullName evidence="8">Chromosome segregation in meiosis protein 3 domain-containing protein</fullName>
    </recommendedName>
</protein>
<feature type="compositionally biased region" description="Low complexity" evidence="7">
    <location>
        <begin position="436"/>
        <end position="458"/>
    </location>
</feature>
<accession>D8TPB2</accession>
<feature type="compositionally biased region" description="Acidic residues" evidence="7">
    <location>
        <begin position="1"/>
        <end position="10"/>
    </location>
</feature>
<name>D8TPB2_VOLCA</name>